<dbReference type="GO" id="GO:0004527">
    <property type="term" value="F:exonuclease activity"/>
    <property type="evidence" value="ECO:0007669"/>
    <property type="project" value="UniProtKB-KW"/>
</dbReference>
<evidence type="ECO:0000256" key="1">
    <source>
        <dbReference type="ARBA" id="ARBA00022722"/>
    </source>
</evidence>
<dbReference type="PANTHER" id="PTHR11070:SF67">
    <property type="entry name" value="DNA 3'-5' HELICASE"/>
    <property type="match status" value="1"/>
</dbReference>
<dbReference type="InterPro" id="IPR011604">
    <property type="entry name" value="PDDEXK-like_dom_sf"/>
</dbReference>
<dbReference type="SUPFAM" id="SSF52540">
    <property type="entry name" value="P-loop containing nucleoside triphosphate hydrolases"/>
    <property type="match status" value="1"/>
</dbReference>
<evidence type="ECO:0000256" key="2">
    <source>
        <dbReference type="ARBA" id="ARBA00022741"/>
    </source>
</evidence>
<dbReference type="Proteomes" id="UP000825051">
    <property type="component" value="Chromosome"/>
</dbReference>
<evidence type="ECO:0000256" key="13">
    <source>
        <dbReference type="ARBA" id="ARBA00048988"/>
    </source>
</evidence>
<dbReference type="SUPFAM" id="SSF52980">
    <property type="entry name" value="Restriction endonuclease-like"/>
    <property type="match status" value="1"/>
</dbReference>
<dbReference type="GO" id="GO:0000725">
    <property type="term" value="P:recombinational repair"/>
    <property type="evidence" value="ECO:0007669"/>
    <property type="project" value="TreeGrafter"/>
</dbReference>
<organism evidence="16 17">
    <name type="scientific">Horticoccus luteus</name>
    <dbReference type="NCBI Taxonomy" id="2862869"/>
    <lineage>
        <taxon>Bacteria</taxon>
        <taxon>Pseudomonadati</taxon>
        <taxon>Verrucomicrobiota</taxon>
        <taxon>Opitutia</taxon>
        <taxon>Opitutales</taxon>
        <taxon>Opitutaceae</taxon>
        <taxon>Horticoccus</taxon>
    </lineage>
</organism>
<accession>A0A8F9TUX1</accession>
<gene>
    <name evidence="16" type="ORF">K0B96_02790</name>
</gene>
<dbReference type="EC" id="5.6.2.4" evidence="12"/>
<dbReference type="GO" id="GO:0003677">
    <property type="term" value="F:DNA binding"/>
    <property type="evidence" value="ECO:0007669"/>
    <property type="project" value="UniProtKB-KW"/>
</dbReference>
<evidence type="ECO:0000256" key="10">
    <source>
        <dbReference type="ARBA" id="ARBA00023235"/>
    </source>
</evidence>
<dbReference type="Gene3D" id="3.40.50.300">
    <property type="entry name" value="P-loop containing nucleotide triphosphate hydrolases"/>
    <property type="match status" value="3"/>
</dbReference>
<evidence type="ECO:0000256" key="8">
    <source>
        <dbReference type="ARBA" id="ARBA00023125"/>
    </source>
</evidence>
<keyword evidence="7 14" id="KW-0067">ATP-binding</keyword>
<dbReference type="Pfam" id="PF00580">
    <property type="entry name" value="UvrD-helicase"/>
    <property type="match status" value="2"/>
</dbReference>
<dbReference type="GO" id="GO:0005829">
    <property type="term" value="C:cytosol"/>
    <property type="evidence" value="ECO:0007669"/>
    <property type="project" value="TreeGrafter"/>
</dbReference>
<dbReference type="InterPro" id="IPR027417">
    <property type="entry name" value="P-loop_NTPase"/>
</dbReference>
<evidence type="ECO:0000256" key="7">
    <source>
        <dbReference type="ARBA" id="ARBA00022840"/>
    </source>
</evidence>
<evidence type="ECO:0000256" key="5">
    <source>
        <dbReference type="ARBA" id="ARBA00022806"/>
    </source>
</evidence>
<keyword evidence="17" id="KW-1185">Reference proteome</keyword>
<protein>
    <recommendedName>
        <fullName evidence="12">DNA 3'-5' helicase</fullName>
        <ecNumber evidence="12">5.6.2.4</ecNumber>
    </recommendedName>
</protein>
<keyword evidence="6" id="KW-0269">Exonuclease</keyword>
<reference evidence="16" key="1">
    <citation type="submission" date="2021-08" db="EMBL/GenBank/DDBJ databases">
        <title>Genome of a novel bacterium of the phylum Verrucomicrobia, Oleiharenicola sp. KSB-15.</title>
        <authorList>
            <person name="Chung J.-H."/>
            <person name="Ahn J.-H."/>
            <person name="Yoon Y."/>
            <person name="Kim D.-Y."/>
            <person name="An S.-H."/>
            <person name="Park I."/>
            <person name="Yeon J."/>
        </authorList>
    </citation>
    <scope>NUCLEOTIDE SEQUENCE</scope>
    <source>
        <strain evidence="16">KSB-15</strain>
    </source>
</reference>
<feature type="binding site" evidence="14">
    <location>
        <begin position="11"/>
        <end position="18"/>
    </location>
    <ligand>
        <name>ATP</name>
        <dbReference type="ChEBI" id="CHEBI:30616"/>
    </ligand>
</feature>
<keyword evidence="8" id="KW-0238">DNA-binding</keyword>
<evidence type="ECO:0000256" key="11">
    <source>
        <dbReference type="ARBA" id="ARBA00034617"/>
    </source>
</evidence>
<keyword evidence="5 14" id="KW-0347">Helicase</keyword>
<keyword evidence="9" id="KW-0234">DNA repair</keyword>
<evidence type="ECO:0000256" key="12">
    <source>
        <dbReference type="ARBA" id="ARBA00034808"/>
    </source>
</evidence>
<dbReference type="InterPro" id="IPR038726">
    <property type="entry name" value="PDDEXK_AddAB-type"/>
</dbReference>
<keyword evidence="3" id="KW-0227">DNA damage</keyword>
<keyword evidence="2 14" id="KW-0547">Nucleotide-binding</keyword>
<comment type="catalytic activity">
    <reaction evidence="11">
        <text>Couples ATP hydrolysis with the unwinding of duplex DNA by translocating in the 3'-5' direction.</text>
        <dbReference type="EC" id="5.6.2.4"/>
    </reaction>
</comment>
<dbReference type="InterPro" id="IPR014016">
    <property type="entry name" value="UvrD-like_ATP-bd"/>
</dbReference>
<keyword evidence="4 14" id="KW-0378">Hydrolase</keyword>
<dbReference type="Gene3D" id="3.90.320.10">
    <property type="match status" value="1"/>
</dbReference>
<dbReference type="InterPro" id="IPR011335">
    <property type="entry name" value="Restrct_endonuc-II-like"/>
</dbReference>
<evidence type="ECO:0000256" key="9">
    <source>
        <dbReference type="ARBA" id="ARBA00023204"/>
    </source>
</evidence>
<dbReference type="Pfam" id="PF13361">
    <property type="entry name" value="UvrD_C"/>
    <property type="match status" value="1"/>
</dbReference>
<dbReference type="RefSeq" id="WP_220163612.1">
    <property type="nucleotide sequence ID" value="NZ_CP080507.1"/>
</dbReference>
<dbReference type="Pfam" id="PF12705">
    <property type="entry name" value="PDDEXK_1"/>
    <property type="match status" value="1"/>
</dbReference>
<evidence type="ECO:0000313" key="17">
    <source>
        <dbReference type="Proteomes" id="UP000825051"/>
    </source>
</evidence>
<dbReference type="InterPro" id="IPR014017">
    <property type="entry name" value="DNA_helicase_UvrD-like_C"/>
</dbReference>
<dbReference type="GO" id="GO:0005524">
    <property type="term" value="F:ATP binding"/>
    <property type="evidence" value="ECO:0007669"/>
    <property type="project" value="UniProtKB-UniRule"/>
</dbReference>
<sequence>MSATRHVMILASAGSGKTYALTNRFVSLLAQGAAPERIVALTFTRKAAGEFFDEILNKLADAAADEVKAGRLAADIGRPDLGAADFGRLLRGVVDAMHRLRLGTLDSFFARVARAFPFELGLAGEFEILQEHAARTERQRVLQRLFTHTGELQPEQREFIEAFKRATMGMEEKQLGARLDKFIDEHHEKYLGAPAAEVWGNAATIWPEGQPWLRTVELAPALAALRTWLATAEIAPKQRQRWENFLQAAEMWAPGVDIKGPLAYVLEKALEAWAELGRGDVELAFDHKKQCLTSAAGAALADVVCHVAGGELTRKLATTRGIHAVVRGYDQAYHAAVRRAGKLTFADVQRLLMPGGGERPRLTRVAEEEEGNRLFIDYRLDAEIDHWLLDEFQDTSYGQWSILRNLIDEAVQDAEGRRSFFCVGDVKQAIFTWREGDPRLFGEIFRYYNDAAPGSIEQEYLVRSWRSGPALIEMVNAVFGAGEVIAEFFPGRPSELWNEAWRDHESAVPDRVGQAALLHADDGVDRFATTLRLVQELDPLAAGLTCAVLVRKNDEAAAIADYLRREGGVPAVAESDLHVATDNPMGAAMLALFQAAAHPGDTLAGEHLRMSPLGEITEARELGTPEALSRRVLSQVHAEGFERTAAYWLRADGNRMQGSDVFGAQRARQFIAAAALFDATGSRDVTEFVAFMQVYKEREPESAAMVRVLTIHKSKGLGFDVVIVPALEGTRVDQAREGLAMKKAADRSVEWVLDLPTKALATADAVLTDYVREAEAVAGYEALSLLYVAMTRAKRAMYVITERVGKSSSRNFPQLLARTLGEADTMIKVGGLTLPGAWAFGDPDWRQQVSTLGPPAAPDETLPLLPEADRTVGVRAVALRPSSERTGVVPAPQVFALNGSAASEFGTSVHGLLADIEWWPHASGEAWKRGWEARGVEHAAIAEAWRCVTAAALGEVWRRPAGKAEVWREKAFEILLDGAWITGVFDRVVVARDDAGRATAAVVYDFKTDRVGNEGEIARAVERHAGQLDIYRRAAAVLTGLPVAAVVTELVFTAAARRVVVPGAAR</sequence>
<dbReference type="InterPro" id="IPR000212">
    <property type="entry name" value="DNA_helicase_UvrD/REP"/>
</dbReference>
<keyword evidence="1" id="KW-0540">Nuclease</keyword>
<dbReference type="PROSITE" id="PS51198">
    <property type="entry name" value="UVRD_HELICASE_ATP_BIND"/>
    <property type="match status" value="1"/>
</dbReference>
<evidence type="ECO:0000256" key="3">
    <source>
        <dbReference type="ARBA" id="ARBA00022763"/>
    </source>
</evidence>
<dbReference type="PANTHER" id="PTHR11070">
    <property type="entry name" value="UVRD / RECB / PCRA DNA HELICASE FAMILY MEMBER"/>
    <property type="match status" value="1"/>
</dbReference>
<name>A0A8F9TUX1_9BACT</name>
<dbReference type="AlphaFoldDB" id="A0A8F9TUX1"/>
<keyword evidence="10" id="KW-0413">Isomerase</keyword>
<evidence type="ECO:0000256" key="6">
    <source>
        <dbReference type="ARBA" id="ARBA00022839"/>
    </source>
</evidence>
<dbReference type="KEGG" id="ole:K0B96_02790"/>
<evidence type="ECO:0000256" key="4">
    <source>
        <dbReference type="ARBA" id="ARBA00022801"/>
    </source>
</evidence>
<comment type="catalytic activity">
    <reaction evidence="13">
        <text>ATP + H2O = ADP + phosphate + H(+)</text>
        <dbReference type="Rhea" id="RHEA:13065"/>
        <dbReference type="ChEBI" id="CHEBI:15377"/>
        <dbReference type="ChEBI" id="CHEBI:15378"/>
        <dbReference type="ChEBI" id="CHEBI:30616"/>
        <dbReference type="ChEBI" id="CHEBI:43474"/>
        <dbReference type="ChEBI" id="CHEBI:456216"/>
        <dbReference type="EC" id="5.6.2.4"/>
    </reaction>
</comment>
<proteinExistence type="predicted"/>
<feature type="domain" description="UvrD-like helicase ATP-binding" evidence="15">
    <location>
        <begin position="1"/>
        <end position="468"/>
    </location>
</feature>
<dbReference type="GO" id="GO:0043138">
    <property type="term" value="F:3'-5' DNA helicase activity"/>
    <property type="evidence" value="ECO:0007669"/>
    <property type="project" value="UniProtKB-EC"/>
</dbReference>
<dbReference type="EMBL" id="CP080507">
    <property type="protein sequence ID" value="QYM79561.1"/>
    <property type="molecule type" value="Genomic_DNA"/>
</dbReference>
<evidence type="ECO:0000313" key="16">
    <source>
        <dbReference type="EMBL" id="QYM79561.1"/>
    </source>
</evidence>
<evidence type="ECO:0000259" key="15">
    <source>
        <dbReference type="PROSITE" id="PS51198"/>
    </source>
</evidence>
<evidence type="ECO:0000256" key="14">
    <source>
        <dbReference type="PROSITE-ProRule" id="PRU00560"/>
    </source>
</evidence>